<name>A0AA88PT36_9TELE</name>
<dbReference type="AlphaFoldDB" id="A0AA88PT36"/>
<feature type="region of interest" description="Disordered" evidence="1">
    <location>
        <begin position="8"/>
        <end position="33"/>
    </location>
</feature>
<accession>A0AA88PT36</accession>
<gene>
    <name evidence="2" type="ORF">Q8A67_010141</name>
</gene>
<proteinExistence type="predicted"/>
<evidence type="ECO:0000313" key="3">
    <source>
        <dbReference type="Proteomes" id="UP001187343"/>
    </source>
</evidence>
<dbReference type="Proteomes" id="UP001187343">
    <property type="component" value="Unassembled WGS sequence"/>
</dbReference>
<feature type="compositionally biased region" description="Polar residues" evidence="1">
    <location>
        <begin position="8"/>
        <end position="22"/>
    </location>
</feature>
<reference evidence="2" key="1">
    <citation type="submission" date="2023-08" db="EMBL/GenBank/DDBJ databases">
        <title>Chromosome-level Genome Assembly of mud carp (Cirrhinus molitorella).</title>
        <authorList>
            <person name="Liu H."/>
        </authorList>
    </citation>
    <scope>NUCLEOTIDE SEQUENCE</scope>
    <source>
        <strain evidence="2">Prfri</strain>
        <tissue evidence="2">Muscle</tissue>
    </source>
</reference>
<organism evidence="2 3">
    <name type="scientific">Cirrhinus molitorella</name>
    <name type="common">mud carp</name>
    <dbReference type="NCBI Taxonomy" id="172907"/>
    <lineage>
        <taxon>Eukaryota</taxon>
        <taxon>Metazoa</taxon>
        <taxon>Chordata</taxon>
        <taxon>Craniata</taxon>
        <taxon>Vertebrata</taxon>
        <taxon>Euteleostomi</taxon>
        <taxon>Actinopterygii</taxon>
        <taxon>Neopterygii</taxon>
        <taxon>Teleostei</taxon>
        <taxon>Ostariophysi</taxon>
        <taxon>Cypriniformes</taxon>
        <taxon>Cyprinidae</taxon>
        <taxon>Labeoninae</taxon>
        <taxon>Labeonini</taxon>
        <taxon>Cirrhinus</taxon>
    </lineage>
</organism>
<evidence type="ECO:0000256" key="1">
    <source>
        <dbReference type="SAM" id="MobiDB-lite"/>
    </source>
</evidence>
<comment type="caution">
    <text evidence="2">The sequence shown here is derived from an EMBL/GenBank/DDBJ whole genome shotgun (WGS) entry which is preliminary data.</text>
</comment>
<protein>
    <submittedName>
        <fullName evidence="2">Uncharacterized protein</fullName>
    </submittedName>
</protein>
<evidence type="ECO:0000313" key="2">
    <source>
        <dbReference type="EMBL" id="KAK2898723.1"/>
    </source>
</evidence>
<sequence length="111" mass="12457">MRQYTVFAEQQRQAAGQPSSCTHPEKRSSQRYITGRTKGAKAAAVRHAQRERDGLMHPDQAFRCACFEKDAACSLCRFSLLLDLCISLKRVISSYGVYLNVNVLNIFGNIS</sequence>
<dbReference type="EMBL" id="JAUYZG010000009">
    <property type="protein sequence ID" value="KAK2898723.1"/>
    <property type="molecule type" value="Genomic_DNA"/>
</dbReference>
<keyword evidence="3" id="KW-1185">Reference proteome</keyword>